<name>D8SI92_SELML</name>
<dbReference type="InParanoid" id="D8SI92"/>
<dbReference type="Gene3D" id="1.10.510.10">
    <property type="entry name" value="Transferase(Phosphotransferase) domain 1"/>
    <property type="match status" value="3"/>
</dbReference>
<gene>
    <name evidence="3" type="ORF">SELMODRAFT_422394</name>
</gene>
<sequence>MAQELLDGPLHEINKTSKYNFHFNTHQCKYLRSQCSVVEEYVRLWQSCSELKPLPLAIQELGCMLNRALQLLKQCQDETWLYHAAVRLTDSRAFAEICLCLGRLTALVNAHMMHCATDIGSPGVQYLMAMPYKRKHIENLRSAMEDLSPCTSRDRKELFMRANSITETDNRYVLAQYLVNKLMSSRGGAVATIQALELKTLIGSGAFGSVYKAEWLGAPVAVKEFRSGDASFDKEVNILKELILEPHPSVLQMIGYYQKDEKAYLVMELMERDLTSVIRKAEGSLQLLTSLVADKLVEAIEDGNRPDLPTGCPLELVVLLNRCWNRNPKDRPTFEQISRMLWSLKERLLGGYNLESSFTGSDMSSCKAAEELTLAAGDMICQISVAAPFTNFHQCHFLQSRCKQIFSYREFPTKLGLRSWFAVQIKLVTTLRTALSLIESYSEDRWLHMAVLNEHNPWAFRKALDDINRCETTLRAINPGNHSDNIMTFPAVPEQYVEDDKKRLAESIKGLLDASDEATVKLAKYLVQKSAADSVFPCISPEEIVLLDFVGMSNHGTMFRGRWLDVPVMVKALGTGNEAEKLLKELDKGHAELRNRPHPNVTQVFGYTRHGKNLFVVTERVSGGHFRVTKFPLVLTIEILLQVAQGVAYLHEHNCELSDLNTLLVEFEKGHFDEFTGGITIKVSARSNFRKRDGQKSLSTLPGRLKYPFHFPHAPVADFRKTDAYNFGIACVGMITGQTIGEEILLSGKLPQLSHDCTGIKAVIEKCLSSQPPDFHQIVELLQSAQLRMEFPPTSDIDYRRMLLDSRAQIGLKLDITGDAVIGGKLIAVGNVDNVGNRLYQWIRQHKDGTIERLRPFLVTELNSGTLEYDLTADDFNKAISLTCVDMNEKIEVSGRETTNSRWVSYSDTMKRALKMIWGAGEAKFKVLQLREEEGSKKSYLVIRRPHCMVEWKRYYLKRMEIKIAFTSPRAGIKISEENLQICQLIDNGGMEACKIRFKNAFERDLAVLTFRHFLRSACEKGKRSGRR</sequence>
<evidence type="ECO:0000313" key="3">
    <source>
        <dbReference type="EMBL" id="EFJ15827.1"/>
    </source>
</evidence>
<protein>
    <recommendedName>
        <fullName evidence="2">Protein kinase domain-containing protein</fullName>
    </recommendedName>
</protein>
<dbReference type="PROSITE" id="PS00107">
    <property type="entry name" value="PROTEIN_KINASE_ATP"/>
    <property type="match status" value="1"/>
</dbReference>
<dbReference type="InterPro" id="IPR017441">
    <property type="entry name" value="Protein_kinase_ATP_BS"/>
</dbReference>
<dbReference type="InterPro" id="IPR001245">
    <property type="entry name" value="Ser-Thr/Tyr_kinase_cat_dom"/>
</dbReference>
<reference evidence="3 4" key="1">
    <citation type="journal article" date="2011" name="Science">
        <title>The Selaginella genome identifies genetic changes associated with the evolution of vascular plants.</title>
        <authorList>
            <person name="Banks J.A."/>
            <person name="Nishiyama T."/>
            <person name="Hasebe M."/>
            <person name="Bowman J.L."/>
            <person name="Gribskov M."/>
            <person name="dePamphilis C."/>
            <person name="Albert V.A."/>
            <person name="Aono N."/>
            <person name="Aoyama T."/>
            <person name="Ambrose B.A."/>
            <person name="Ashton N.W."/>
            <person name="Axtell M.J."/>
            <person name="Barker E."/>
            <person name="Barker M.S."/>
            <person name="Bennetzen J.L."/>
            <person name="Bonawitz N.D."/>
            <person name="Chapple C."/>
            <person name="Cheng C."/>
            <person name="Correa L.G."/>
            <person name="Dacre M."/>
            <person name="DeBarry J."/>
            <person name="Dreyer I."/>
            <person name="Elias M."/>
            <person name="Engstrom E.M."/>
            <person name="Estelle M."/>
            <person name="Feng L."/>
            <person name="Finet C."/>
            <person name="Floyd S.K."/>
            <person name="Frommer W.B."/>
            <person name="Fujita T."/>
            <person name="Gramzow L."/>
            <person name="Gutensohn M."/>
            <person name="Harholt J."/>
            <person name="Hattori M."/>
            <person name="Heyl A."/>
            <person name="Hirai T."/>
            <person name="Hiwatashi Y."/>
            <person name="Ishikawa M."/>
            <person name="Iwata M."/>
            <person name="Karol K.G."/>
            <person name="Koehler B."/>
            <person name="Kolukisaoglu U."/>
            <person name="Kubo M."/>
            <person name="Kurata T."/>
            <person name="Lalonde S."/>
            <person name="Li K."/>
            <person name="Li Y."/>
            <person name="Litt A."/>
            <person name="Lyons E."/>
            <person name="Manning G."/>
            <person name="Maruyama T."/>
            <person name="Michael T.P."/>
            <person name="Mikami K."/>
            <person name="Miyazaki S."/>
            <person name="Morinaga S."/>
            <person name="Murata T."/>
            <person name="Mueller-Roeber B."/>
            <person name="Nelson D.R."/>
            <person name="Obara M."/>
            <person name="Oguri Y."/>
            <person name="Olmstead R.G."/>
            <person name="Onodera N."/>
            <person name="Petersen B.L."/>
            <person name="Pils B."/>
            <person name="Prigge M."/>
            <person name="Rensing S.A."/>
            <person name="Riano-Pachon D.M."/>
            <person name="Roberts A.W."/>
            <person name="Sato Y."/>
            <person name="Scheller H.V."/>
            <person name="Schulz B."/>
            <person name="Schulz C."/>
            <person name="Shakirov E.V."/>
            <person name="Shibagaki N."/>
            <person name="Shinohara N."/>
            <person name="Shippen D.E."/>
            <person name="Soerensen I."/>
            <person name="Sotooka R."/>
            <person name="Sugimoto N."/>
            <person name="Sugita M."/>
            <person name="Sumikawa N."/>
            <person name="Tanurdzic M."/>
            <person name="Theissen G."/>
            <person name="Ulvskov P."/>
            <person name="Wakazuki S."/>
            <person name="Weng J.K."/>
            <person name="Willats W.W."/>
            <person name="Wipf D."/>
            <person name="Wolf P.G."/>
            <person name="Yang L."/>
            <person name="Zimmer A.D."/>
            <person name="Zhu Q."/>
            <person name="Mitros T."/>
            <person name="Hellsten U."/>
            <person name="Loque D."/>
            <person name="Otillar R."/>
            <person name="Salamov A."/>
            <person name="Schmutz J."/>
            <person name="Shapiro H."/>
            <person name="Lindquist E."/>
            <person name="Lucas S."/>
            <person name="Rokhsar D."/>
            <person name="Grigoriev I.V."/>
        </authorList>
    </citation>
    <scope>NUCLEOTIDE SEQUENCE [LARGE SCALE GENOMIC DNA]</scope>
</reference>
<dbReference type="InterPro" id="IPR000719">
    <property type="entry name" value="Prot_kinase_dom"/>
</dbReference>
<keyword evidence="1" id="KW-0547">Nucleotide-binding</keyword>
<dbReference type="InterPro" id="IPR011009">
    <property type="entry name" value="Kinase-like_dom_sf"/>
</dbReference>
<dbReference type="eggNOG" id="KOG0193">
    <property type="taxonomic scope" value="Eukaryota"/>
</dbReference>
<dbReference type="GO" id="GO:0004674">
    <property type="term" value="F:protein serine/threonine kinase activity"/>
    <property type="evidence" value="ECO:0000318"/>
    <property type="project" value="GO_Central"/>
</dbReference>
<dbReference type="AlphaFoldDB" id="D8SI92"/>
<evidence type="ECO:0000313" key="4">
    <source>
        <dbReference type="Proteomes" id="UP000001514"/>
    </source>
</evidence>
<keyword evidence="1" id="KW-0067">ATP-binding</keyword>
<dbReference type="PROSITE" id="PS50011">
    <property type="entry name" value="PROTEIN_KINASE_DOM"/>
    <property type="match status" value="2"/>
</dbReference>
<proteinExistence type="predicted"/>
<dbReference type="Pfam" id="PF00069">
    <property type="entry name" value="Pkinase"/>
    <property type="match status" value="1"/>
</dbReference>
<dbReference type="STRING" id="88036.D8SI92"/>
<dbReference type="EMBL" id="GL377621">
    <property type="protein sequence ID" value="EFJ15827.1"/>
    <property type="molecule type" value="Genomic_DNA"/>
</dbReference>
<dbReference type="GO" id="GO:0007165">
    <property type="term" value="P:signal transduction"/>
    <property type="evidence" value="ECO:0000318"/>
    <property type="project" value="GO_Central"/>
</dbReference>
<dbReference type="Proteomes" id="UP000001514">
    <property type="component" value="Unassembled WGS sequence"/>
</dbReference>
<dbReference type="KEGG" id="smo:SELMODRAFT_422394"/>
<organism evidence="4">
    <name type="scientific">Selaginella moellendorffii</name>
    <name type="common">Spikemoss</name>
    <dbReference type="NCBI Taxonomy" id="88036"/>
    <lineage>
        <taxon>Eukaryota</taxon>
        <taxon>Viridiplantae</taxon>
        <taxon>Streptophyta</taxon>
        <taxon>Embryophyta</taxon>
        <taxon>Tracheophyta</taxon>
        <taxon>Lycopodiopsida</taxon>
        <taxon>Selaginellales</taxon>
        <taxon>Selaginellaceae</taxon>
        <taxon>Selaginella</taxon>
    </lineage>
</organism>
<dbReference type="SUPFAM" id="SSF56112">
    <property type="entry name" value="Protein kinase-like (PK-like)"/>
    <property type="match status" value="2"/>
</dbReference>
<dbReference type="GO" id="GO:0005524">
    <property type="term" value="F:ATP binding"/>
    <property type="evidence" value="ECO:0007669"/>
    <property type="project" value="UniProtKB-UniRule"/>
</dbReference>
<accession>D8SI92</accession>
<dbReference type="Pfam" id="PF07714">
    <property type="entry name" value="PK_Tyr_Ser-Thr"/>
    <property type="match status" value="2"/>
</dbReference>
<dbReference type="InterPro" id="IPR051681">
    <property type="entry name" value="Ser/Thr_Kinases-Pseudokinases"/>
</dbReference>
<dbReference type="PANTHER" id="PTHR44329:SF260">
    <property type="entry name" value="PROTEIN KINASE DOMAIN-CONTAINING PROTEIN"/>
    <property type="match status" value="1"/>
</dbReference>
<feature type="binding site" evidence="1">
    <location>
        <position position="223"/>
    </location>
    <ligand>
        <name>ATP</name>
        <dbReference type="ChEBI" id="CHEBI:30616"/>
    </ligand>
</feature>
<keyword evidence="4" id="KW-1185">Reference proteome</keyword>
<dbReference type="Gramene" id="EFJ15827">
    <property type="protein sequence ID" value="EFJ15827"/>
    <property type="gene ID" value="SELMODRAFT_422394"/>
</dbReference>
<evidence type="ECO:0000259" key="2">
    <source>
        <dbReference type="PROSITE" id="PS50011"/>
    </source>
</evidence>
<dbReference type="HOGENOM" id="CLU_294815_0_0_1"/>
<evidence type="ECO:0000256" key="1">
    <source>
        <dbReference type="PROSITE-ProRule" id="PRU10141"/>
    </source>
</evidence>
<dbReference type="Gene3D" id="3.30.200.20">
    <property type="entry name" value="Phosphorylase Kinase, domain 1"/>
    <property type="match status" value="1"/>
</dbReference>
<feature type="domain" description="Protein kinase" evidence="2">
    <location>
        <begin position="196"/>
        <end position="536"/>
    </location>
</feature>
<dbReference type="PANTHER" id="PTHR44329">
    <property type="entry name" value="SERINE/THREONINE-PROTEIN KINASE TNNI3K-RELATED"/>
    <property type="match status" value="1"/>
</dbReference>
<feature type="domain" description="Protein kinase" evidence="2">
    <location>
        <begin position="544"/>
        <end position="787"/>
    </location>
</feature>